<dbReference type="Gene3D" id="3.40.30.10">
    <property type="entry name" value="Glutaredoxin"/>
    <property type="match status" value="1"/>
</dbReference>
<feature type="domain" description="Thioredoxin" evidence="1">
    <location>
        <begin position="15"/>
        <end position="166"/>
    </location>
</feature>
<dbReference type="SUPFAM" id="SSF52833">
    <property type="entry name" value="Thioredoxin-like"/>
    <property type="match status" value="1"/>
</dbReference>
<gene>
    <name evidence="2" type="ORF">A3SI_16330</name>
</gene>
<accession>I5BXP2</accession>
<dbReference type="InterPro" id="IPR013766">
    <property type="entry name" value="Thioredoxin_domain"/>
</dbReference>
<dbReference type="GO" id="GO:0016491">
    <property type="term" value="F:oxidoreductase activity"/>
    <property type="evidence" value="ECO:0007669"/>
    <property type="project" value="InterPro"/>
</dbReference>
<dbReference type="STRING" id="1189621.A3SI_16330"/>
<dbReference type="CDD" id="cd02966">
    <property type="entry name" value="TlpA_like_family"/>
    <property type="match status" value="1"/>
</dbReference>
<dbReference type="Proteomes" id="UP000005551">
    <property type="component" value="Unassembled WGS sequence"/>
</dbReference>
<dbReference type="InterPro" id="IPR036249">
    <property type="entry name" value="Thioredoxin-like_sf"/>
</dbReference>
<dbReference type="EMBL" id="AJYA01000045">
    <property type="protein sequence ID" value="EIM74344.1"/>
    <property type="molecule type" value="Genomic_DNA"/>
</dbReference>
<evidence type="ECO:0000313" key="2">
    <source>
        <dbReference type="EMBL" id="EIM74344.1"/>
    </source>
</evidence>
<dbReference type="InterPro" id="IPR013740">
    <property type="entry name" value="Redoxin"/>
</dbReference>
<dbReference type="PROSITE" id="PS51352">
    <property type="entry name" value="THIOREDOXIN_2"/>
    <property type="match status" value="1"/>
</dbReference>
<dbReference type="PANTHER" id="PTHR42852">
    <property type="entry name" value="THIOL:DISULFIDE INTERCHANGE PROTEIN DSBE"/>
    <property type="match status" value="1"/>
</dbReference>
<evidence type="ECO:0000259" key="1">
    <source>
        <dbReference type="PROSITE" id="PS51352"/>
    </source>
</evidence>
<dbReference type="InterPro" id="IPR050553">
    <property type="entry name" value="Thioredoxin_ResA/DsbE_sf"/>
</dbReference>
<proteinExistence type="predicted"/>
<name>I5BXP2_9BACT</name>
<dbReference type="Pfam" id="PF08534">
    <property type="entry name" value="Redoxin"/>
    <property type="match status" value="1"/>
</dbReference>
<dbReference type="AlphaFoldDB" id="I5BXP2"/>
<reference evidence="2 3" key="1">
    <citation type="submission" date="2012-05" db="EMBL/GenBank/DDBJ databases">
        <title>Genome sequence of Nitritalea halalkaliphila LW7.</title>
        <authorList>
            <person name="Jangir P.K."/>
            <person name="Singh A."/>
            <person name="Shivaji S."/>
            <person name="Sharma R."/>
        </authorList>
    </citation>
    <scope>NUCLEOTIDE SEQUENCE [LARGE SCALE GENOMIC DNA]</scope>
    <source>
        <strain evidence="2 3">LW7</strain>
    </source>
</reference>
<protein>
    <submittedName>
        <fullName evidence="2">Thioredoxin family protein</fullName>
    </submittedName>
</protein>
<dbReference type="PANTHER" id="PTHR42852:SF13">
    <property type="entry name" value="PROTEIN DIPZ"/>
    <property type="match status" value="1"/>
</dbReference>
<sequence length="166" mass="18670">MLSLSLVFLLASYLVFAGLPAKEDFRETLNTHLEKEGLAPIAEGEIVVINLWATWCGPCIKEIPELNELVEKYEGKAVRFIALTKEDRSIFDRYVERKPDFSFLYEHSFNNLQALELIAAQDKKYQGRAIPLHAILDAEGKLVEVFVGASPENTAKIANFLAKNAK</sequence>
<keyword evidence="3" id="KW-1185">Reference proteome</keyword>
<comment type="caution">
    <text evidence="2">The sequence shown here is derived from an EMBL/GenBank/DDBJ whole genome shotgun (WGS) entry which is preliminary data.</text>
</comment>
<evidence type="ECO:0000313" key="3">
    <source>
        <dbReference type="Proteomes" id="UP000005551"/>
    </source>
</evidence>
<organism evidence="2 3">
    <name type="scientific">Nitritalea halalkaliphila LW7</name>
    <dbReference type="NCBI Taxonomy" id="1189621"/>
    <lineage>
        <taxon>Bacteria</taxon>
        <taxon>Pseudomonadati</taxon>
        <taxon>Bacteroidota</taxon>
        <taxon>Cytophagia</taxon>
        <taxon>Cytophagales</taxon>
        <taxon>Cyclobacteriaceae</taxon>
        <taxon>Nitritalea</taxon>
    </lineage>
</organism>